<keyword evidence="7" id="KW-0812">Transmembrane</keyword>
<evidence type="ECO:0000256" key="5">
    <source>
        <dbReference type="ARBA" id="ARBA00012596"/>
    </source>
</evidence>
<evidence type="ECO:0000256" key="9">
    <source>
        <dbReference type="ARBA" id="ARBA00022842"/>
    </source>
</evidence>
<dbReference type="EMBL" id="JARGDH010000002">
    <property type="protein sequence ID" value="KAL0276535.1"/>
    <property type="molecule type" value="Genomic_DNA"/>
</dbReference>
<evidence type="ECO:0000256" key="6">
    <source>
        <dbReference type="ARBA" id="ARBA00022679"/>
    </source>
</evidence>
<evidence type="ECO:0000256" key="8">
    <source>
        <dbReference type="ARBA" id="ARBA00022824"/>
    </source>
</evidence>
<accession>A0AAW2I4Y4</accession>
<evidence type="ECO:0000313" key="13">
    <source>
        <dbReference type="EMBL" id="KAL0276535.1"/>
    </source>
</evidence>
<dbReference type="InterPro" id="IPR038887">
    <property type="entry name" value="Nus1/NgBR"/>
</dbReference>
<keyword evidence="10" id="KW-1133">Transmembrane helix</keyword>
<dbReference type="EC" id="2.5.1.87" evidence="5"/>
<dbReference type="GO" id="GO:0005789">
    <property type="term" value="C:endoplasmic reticulum membrane"/>
    <property type="evidence" value="ECO:0007669"/>
    <property type="project" value="UniProtKB-SubCell"/>
</dbReference>
<dbReference type="InterPro" id="IPR036424">
    <property type="entry name" value="UPP_synth-like_sf"/>
</dbReference>
<protein>
    <recommendedName>
        <fullName evidence="5">ditrans,polycis-polyprenyl diphosphate synthase [(2E,6E)-farnesyldiphosphate specific]</fullName>
        <ecNumber evidence="5">2.5.1.87</ecNumber>
    </recommendedName>
</protein>
<name>A0AAW2I4Y4_9NEOP</name>
<keyword evidence="11" id="KW-0472">Membrane</keyword>
<keyword evidence="6" id="KW-0808">Transferase</keyword>
<sequence length="320" mass="36920">MASGKEVGLWQFRGPLRGSFGALSYEPRNFVTVTSHRVWSKFSSRMECSSQRPTLIIQAVMAETIFLLRSGIFRLIISFLHLVYSGLEHFDKAWALFKRKLERRFHLRVRDSESYVSDFVTTLKKCPSHLAVITGTEKVNFEDFSNLVIWCLAAGISYISFYDCTGYLKDNKEIYFKYLVNNKKLDPNYVSFSSNMNGVRNGCKKNGFKRKIHVNILSIEDGKPLFVKLVKNLWGKALSSEINAVDINERLIDEEMHNMIGFIDPELAIICGRVQSTFGFLPWHIRLTEFLQIPTIENINVSEFTSILKRYSMCNQRFGT</sequence>
<comment type="caution">
    <text evidence="13">The sequence shown here is derived from an EMBL/GenBank/DDBJ whole genome shotgun (WGS) entry which is preliminary data.</text>
</comment>
<proteinExistence type="inferred from homology"/>
<dbReference type="GO" id="GO:0045547">
    <property type="term" value="F:ditrans,polycis-polyprenyl diphosphate synthase [(2E,6E)-farnesyl diphosphate specific] activity"/>
    <property type="evidence" value="ECO:0007669"/>
    <property type="project" value="UniProtKB-EC"/>
</dbReference>
<dbReference type="PANTHER" id="PTHR21528:SF0">
    <property type="entry name" value="DEHYDRODOLICHYL DIPHOSPHATE SYNTHASE COMPLEX SUBUNIT NUS1"/>
    <property type="match status" value="1"/>
</dbReference>
<evidence type="ECO:0000256" key="12">
    <source>
        <dbReference type="ARBA" id="ARBA00047353"/>
    </source>
</evidence>
<gene>
    <name evidence="13" type="ORF">PYX00_004090</name>
</gene>
<keyword evidence="9" id="KW-0460">Magnesium</keyword>
<comment type="similarity">
    <text evidence="4">Belongs to the UPP synthase family.</text>
</comment>
<comment type="cofactor">
    <cofactor evidence="1">
        <name>Mg(2+)</name>
        <dbReference type="ChEBI" id="CHEBI:18420"/>
    </cofactor>
</comment>
<dbReference type="GO" id="GO:1904423">
    <property type="term" value="C:dehydrodolichyl diphosphate synthase complex"/>
    <property type="evidence" value="ECO:0007669"/>
    <property type="project" value="InterPro"/>
</dbReference>
<keyword evidence="8" id="KW-0256">Endoplasmic reticulum</keyword>
<dbReference type="Gene3D" id="3.40.1180.10">
    <property type="entry name" value="Decaprenyl diphosphate synthase-like"/>
    <property type="match status" value="1"/>
</dbReference>
<dbReference type="SUPFAM" id="SSF64005">
    <property type="entry name" value="Undecaprenyl diphosphate synthase"/>
    <property type="match status" value="1"/>
</dbReference>
<evidence type="ECO:0000256" key="3">
    <source>
        <dbReference type="ARBA" id="ARBA00004922"/>
    </source>
</evidence>
<evidence type="ECO:0000256" key="1">
    <source>
        <dbReference type="ARBA" id="ARBA00001946"/>
    </source>
</evidence>
<evidence type="ECO:0000256" key="4">
    <source>
        <dbReference type="ARBA" id="ARBA00005432"/>
    </source>
</evidence>
<comment type="catalytic activity">
    <reaction evidence="12">
        <text>n isopentenyl diphosphate + (2E,6E)-farnesyl diphosphate = a di-trans,poly-cis-polyprenyl diphosphate + n diphosphate</text>
        <dbReference type="Rhea" id="RHEA:53008"/>
        <dbReference type="Rhea" id="RHEA-COMP:19494"/>
        <dbReference type="ChEBI" id="CHEBI:33019"/>
        <dbReference type="ChEBI" id="CHEBI:128769"/>
        <dbReference type="ChEBI" id="CHEBI:136960"/>
        <dbReference type="ChEBI" id="CHEBI:175763"/>
        <dbReference type="EC" id="2.5.1.87"/>
    </reaction>
</comment>
<evidence type="ECO:0000256" key="11">
    <source>
        <dbReference type="ARBA" id="ARBA00023136"/>
    </source>
</evidence>
<dbReference type="PANTHER" id="PTHR21528">
    <property type="entry name" value="DEHYDRODOLICHYL DIPHOSPHATE SYNTHASE COMPLEX SUBUNIT NUS1"/>
    <property type="match status" value="1"/>
</dbReference>
<reference evidence="13" key="1">
    <citation type="journal article" date="2024" name="Gigascience">
        <title>Chromosome-level genome of the poultry shaft louse Menopon gallinae provides insight into the host-switching and adaptive evolution of parasitic lice.</title>
        <authorList>
            <person name="Xu Y."/>
            <person name="Ma L."/>
            <person name="Liu S."/>
            <person name="Liang Y."/>
            <person name="Liu Q."/>
            <person name="He Z."/>
            <person name="Tian L."/>
            <person name="Duan Y."/>
            <person name="Cai W."/>
            <person name="Li H."/>
            <person name="Song F."/>
        </authorList>
    </citation>
    <scope>NUCLEOTIDE SEQUENCE</scope>
    <source>
        <strain evidence="13">Cailab_2023a</strain>
    </source>
</reference>
<comment type="subcellular location">
    <subcellularLocation>
        <location evidence="2">Endoplasmic reticulum membrane</location>
    </subcellularLocation>
</comment>
<evidence type="ECO:0000256" key="7">
    <source>
        <dbReference type="ARBA" id="ARBA00022692"/>
    </source>
</evidence>
<dbReference type="AlphaFoldDB" id="A0AAW2I4Y4"/>
<comment type="pathway">
    <text evidence="3">Protein modification; protein glycosylation.</text>
</comment>
<evidence type="ECO:0000256" key="2">
    <source>
        <dbReference type="ARBA" id="ARBA00004586"/>
    </source>
</evidence>
<evidence type="ECO:0000256" key="10">
    <source>
        <dbReference type="ARBA" id="ARBA00022989"/>
    </source>
</evidence>
<organism evidence="13">
    <name type="scientific">Menopon gallinae</name>
    <name type="common">poultry shaft louse</name>
    <dbReference type="NCBI Taxonomy" id="328185"/>
    <lineage>
        <taxon>Eukaryota</taxon>
        <taxon>Metazoa</taxon>
        <taxon>Ecdysozoa</taxon>
        <taxon>Arthropoda</taxon>
        <taxon>Hexapoda</taxon>
        <taxon>Insecta</taxon>
        <taxon>Pterygota</taxon>
        <taxon>Neoptera</taxon>
        <taxon>Paraneoptera</taxon>
        <taxon>Psocodea</taxon>
        <taxon>Troctomorpha</taxon>
        <taxon>Phthiraptera</taxon>
        <taxon>Amblycera</taxon>
        <taxon>Menoponidae</taxon>
        <taxon>Menopon</taxon>
    </lineage>
</organism>